<evidence type="ECO:0000313" key="1">
    <source>
        <dbReference type="EMBL" id="PWN48821.1"/>
    </source>
</evidence>
<keyword evidence="1" id="KW-0378">Hydrolase</keyword>
<organism evidence="1 2">
    <name type="scientific">Violaceomyces palustris</name>
    <dbReference type="NCBI Taxonomy" id="1673888"/>
    <lineage>
        <taxon>Eukaryota</taxon>
        <taxon>Fungi</taxon>
        <taxon>Dikarya</taxon>
        <taxon>Basidiomycota</taxon>
        <taxon>Ustilaginomycotina</taxon>
        <taxon>Ustilaginomycetes</taxon>
        <taxon>Violaceomycetales</taxon>
        <taxon>Violaceomycetaceae</taxon>
        <taxon>Violaceomyces</taxon>
    </lineage>
</organism>
<keyword evidence="2" id="KW-1185">Reference proteome</keyword>
<protein>
    <submittedName>
        <fullName evidence="1">Glycoside hydrolase</fullName>
    </submittedName>
</protein>
<sequence length="965" mass="108429">MPPILPIKKQAPDRCPKWTLKNSNGSIAIPALFPSVAHLDLIRAGIIDDPNIGLNEGTSRWIIDEPVWSYTADLAQFVKAHAGKGNDQFALYFQGLDAVANVSIGGKPVGHSTSAFIESIYDISSEIKSLSQAPSGGNTNITIDFHSAWLWVQEESKKEPFYPSQLTNPSAYAVIDYEYPFRNFIRKQQSDFGWDWGPAYVPVGPIKPAYIVGFKGKSAESKRSSAAATGSTGKAQVGKDNSIFVHGTSVDIHRKGQLNNLPPDQDAPWIMNVTLSLFSTEAQSKDQALLDLEIQELGLSVKGLKLSKDIKKGENEALHAHITVPSKGKGSPELWWPKAFGEPKLYDLSLKLRSGKLDSATWSKRVGFRTIVLNQQEYTEEEVATGIQPGSKWQLDLNGKSFFIQASNMIPFDTFSPRISVDRVNWVIESALAAGHNLIRIWGGGSYQSDLFYDIADEAGLLIWSEMIFACSDYPTLPNFLDNVRKEVSQNVRRTNHHPSNTFWAGNNEGELLLRPDPSVLANATVYLDQYEKIFDDVVLNEVRANTKALSYVPSSTSTGYLALWPEYVPRYKNQTEGYLYSNAEYYNYDPTFAFNVSAFNKGRAYTEFGMHSLPSIYTLDRVLTNEEAYEFNSTQVRARSKHNPPGNLSYPWPASDGQFQMSSAVELYYPSPENSSSLGPRDKLAQWAYSTQIYQADFIGYEMLYYRLQGDRKENSRGVAYWQINAIWEGTDWASIEYGGRWKLMHYLSARNQDRLAAYPLYFVGNKSLELYAISDRFDKVSGKASWTWYDFKGKKLKSDEKPFTISGIGSSLLQRYGEEDGFLEEGIELDDCWLHLVVEGQDAEGGKYRNEQFWSPSPLGQAKLVKPKVEIEWKGEGEDGLLYLVRNSGEGVAAWVNLEHPEGVVGYFTNADSSQADHGRPLNGFWLRPGEVRKVGFVPRFVDDGLKEAWKSQMTSRNLYDNK</sequence>
<gene>
    <name evidence="1" type="ORF">IE53DRAFT_363600</name>
</gene>
<dbReference type="EMBL" id="KZ820137">
    <property type="protein sequence ID" value="PWN48821.1"/>
    <property type="molecule type" value="Genomic_DNA"/>
</dbReference>
<evidence type="ECO:0000313" key="2">
    <source>
        <dbReference type="Proteomes" id="UP000245626"/>
    </source>
</evidence>
<reference evidence="1 2" key="1">
    <citation type="journal article" date="2018" name="Mol. Biol. Evol.">
        <title>Broad Genomic Sampling Reveals a Smut Pathogenic Ancestry of the Fungal Clade Ustilaginomycotina.</title>
        <authorList>
            <person name="Kijpornyongpan T."/>
            <person name="Mondo S.J."/>
            <person name="Barry K."/>
            <person name="Sandor L."/>
            <person name="Lee J."/>
            <person name="Lipzen A."/>
            <person name="Pangilinan J."/>
            <person name="LaButti K."/>
            <person name="Hainaut M."/>
            <person name="Henrissat B."/>
            <person name="Grigoriev I.V."/>
            <person name="Spatafora J.W."/>
            <person name="Aime M.C."/>
        </authorList>
    </citation>
    <scope>NUCLEOTIDE SEQUENCE [LARGE SCALE GENOMIC DNA]</scope>
    <source>
        <strain evidence="1 2">SA 807</strain>
    </source>
</reference>
<dbReference type="Proteomes" id="UP000245626">
    <property type="component" value="Unassembled WGS sequence"/>
</dbReference>
<name>A0ACD0NSN1_9BASI</name>
<accession>A0ACD0NSN1</accession>
<proteinExistence type="predicted"/>